<evidence type="ECO:0000256" key="3">
    <source>
        <dbReference type="ARBA" id="ARBA00023211"/>
    </source>
</evidence>
<dbReference type="EMBL" id="JAQQXS010000005">
    <property type="protein sequence ID" value="MDC8785028.1"/>
    <property type="molecule type" value="Genomic_DNA"/>
</dbReference>
<dbReference type="Proteomes" id="UP001219862">
    <property type="component" value="Unassembled WGS sequence"/>
</dbReference>
<feature type="binding site" evidence="6">
    <location>
        <position position="154"/>
    </location>
    <ligand>
        <name>Mn(2+)</name>
        <dbReference type="ChEBI" id="CHEBI:29035"/>
    </ligand>
</feature>
<reference evidence="7 8" key="1">
    <citation type="submission" date="2022-10" db="EMBL/GenBank/DDBJ databases">
        <title>paucibacter sp. hw8 Genome sequencing.</title>
        <authorList>
            <person name="Park S."/>
        </authorList>
    </citation>
    <scope>NUCLEOTIDE SEQUENCE [LARGE SCALE GENOMIC DNA]</scope>
    <source>
        <strain evidence="8">hw8</strain>
    </source>
</reference>
<dbReference type="GO" id="GO:0016798">
    <property type="term" value="F:hydrolase activity, acting on glycosyl bonds"/>
    <property type="evidence" value="ECO:0007669"/>
    <property type="project" value="UniProtKB-KW"/>
</dbReference>
<sequence length="321" mass="33010">MPGLALPAAPTNLGPDAQRLIAFSPEVAAARAAGSPVVALESTIISHGMPYPQNVQTAREVEARVRAGGAVPATIAVLDGKIRIGLSDAELELLGRSPEALKVSRRDLAYVLSTGKIGATTVAATMICAELAGIQVFVTGGIGGVHRGAERSFDISADLQELAHSSVAVVCAGAKSILDIGLTLEYLETHGVPVLGLGQANFAAFYTPDSGFKCDFCMDSVADVARFLHTKWALGLAGGVVISNPVPSADAMPRIEIDAITTQALQEADAQGIQGKAVTPFILARIKALSKGRSLLTNIALVKNNAEKGAALAVALAQTSI</sequence>
<dbReference type="PANTHER" id="PTHR42909">
    <property type="entry name" value="ZGC:136858"/>
    <property type="match status" value="1"/>
</dbReference>
<dbReference type="RefSeq" id="WP_273596187.1">
    <property type="nucleotide sequence ID" value="NZ_JAQQXS010000005.1"/>
</dbReference>
<keyword evidence="8" id="KW-1185">Reference proteome</keyword>
<dbReference type="InterPro" id="IPR007342">
    <property type="entry name" value="PsuG"/>
</dbReference>
<dbReference type="Pfam" id="PF04227">
    <property type="entry name" value="Indigoidine_A"/>
    <property type="match status" value="1"/>
</dbReference>
<feature type="active site" description="Nucleophile" evidence="6">
    <location>
        <position position="175"/>
    </location>
</feature>
<evidence type="ECO:0000313" key="7">
    <source>
        <dbReference type="EMBL" id="MDC8785028.1"/>
    </source>
</evidence>
<dbReference type="SUPFAM" id="SSF110581">
    <property type="entry name" value="Indigoidine synthase A-like"/>
    <property type="match status" value="1"/>
</dbReference>
<feature type="binding site" evidence="6">
    <location>
        <position position="122"/>
    </location>
    <ligand>
        <name>substrate</name>
    </ligand>
</feature>
<dbReference type="EC" id="4.2.1.70" evidence="6"/>
<keyword evidence="1 6" id="KW-0479">Metal-binding</keyword>
<keyword evidence="2 6" id="KW-0378">Hydrolase</keyword>
<evidence type="ECO:0000256" key="4">
    <source>
        <dbReference type="ARBA" id="ARBA00023239"/>
    </source>
</evidence>
<gene>
    <name evidence="6" type="primary">psuG</name>
    <name evidence="7" type="ORF">PRZ01_07470</name>
</gene>
<feature type="binding site" evidence="6">
    <location>
        <position position="102"/>
    </location>
    <ligand>
        <name>substrate</name>
    </ligand>
</feature>
<comment type="catalytic activity">
    <reaction evidence="6">
        <text>D-ribose 5-phosphate + uracil = psi-UMP + H2O</text>
        <dbReference type="Rhea" id="RHEA:18337"/>
        <dbReference type="ChEBI" id="CHEBI:15377"/>
        <dbReference type="ChEBI" id="CHEBI:17568"/>
        <dbReference type="ChEBI" id="CHEBI:58380"/>
        <dbReference type="ChEBI" id="CHEBI:78346"/>
        <dbReference type="EC" id="4.2.1.70"/>
    </reaction>
</comment>
<comment type="subunit">
    <text evidence="6">Homotrimer.</text>
</comment>
<feature type="active site" description="Proton donor" evidence="6">
    <location>
        <position position="41"/>
    </location>
</feature>
<evidence type="ECO:0000256" key="5">
    <source>
        <dbReference type="ARBA" id="ARBA00023295"/>
    </source>
</evidence>
<evidence type="ECO:0000256" key="6">
    <source>
        <dbReference type="HAMAP-Rule" id="MF_01876"/>
    </source>
</evidence>
<organism evidence="7 8">
    <name type="scientific">Roseateles koreensis</name>
    <dbReference type="NCBI Taxonomy" id="2987526"/>
    <lineage>
        <taxon>Bacteria</taxon>
        <taxon>Pseudomonadati</taxon>
        <taxon>Pseudomonadota</taxon>
        <taxon>Betaproteobacteria</taxon>
        <taxon>Burkholderiales</taxon>
        <taxon>Sphaerotilaceae</taxon>
        <taxon>Roseateles</taxon>
    </lineage>
</organism>
<evidence type="ECO:0000256" key="1">
    <source>
        <dbReference type="ARBA" id="ARBA00022723"/>
    </source>
</evidence>
<evidence type="ECO:0000313" key="8">
    <source>
        <dbReference type="Proteomes" id="UP001219862"/>
    </source>
</evidence>
<protein>
    <recommendedName>
        <fullName evidence="6">Pseudouridine-5'-phosphate glycosidase</fullName>
        <shortName evidence="6">PsiMP glycosidase</shortName>
        <ecNumber evidence="6">4.2.1.70</ecNumber>
    </recommendedName>
</protein>
<feature type="binding site" evidence="6">
    <location>
        <begin position="156"/>
        <end position="158"/>
    </location>
    <ligand>
        <name>substrate</name>
    </ligand>
</feature>
<keyword evidence="3 6" id="KW-0464">Manganese</keyword>
<name>A0ABT5KQ31_9BURK</name>
<dbReference type="PANTHER" id="PTHR42909:SF1">
    <property type="entry name" value="CARBOHYDRATE KINASE PFKB DOMAIN-CONTAINING PROTEIN"/>
    <property type="match status" value="1"/>
</dbReference>
<comment type="caution">
    <text evidence="7">The sequence shown here is derived from an EMBL/GenBank/DDBJ whole genome shotgun (WGS) entry which is preliminary data.</text>
</comment>
<comment type="similarity">
    <text evidence="6">Belongs to the pseudouridine-5'-phosphate glycosidase family.</text>
</comment>
<dbReference type="Gene3D" id="3.40.1790.10">
    <property type="entry name" value="Indigoidine synthase domain"/>
    <property type="match status" value="1"/>
</dbReference>
<proteinExistence type="inferred from homology"/>
<comment type="function">
    <text evidence="6">Catalyzes the reversible cleavage of pseudouridine 5'-phosphate (PsiMP) to ribose 5-phosphate and uracil. Functions biologically in the cleavage direction, as part of a pseudouridine degradation pathway.</text>
</comment>
<keyword evidence="5 6" id="KW-0326">Glycosidase</keyword>
<dbReference type="InterPro" id="IPR022830">
    <property type="entry name" value="Indigdn_synthA-like"/>
</dbReference>
<keyword evidence="4 6" id="KW-0456">Lyase</keyword>
<accession>A0ABT5KQ31</accession>
<comment type="cofactor">
    <cofactor evidence="6">
        <name>Mn(2+)</name>
        <dbReference type="ChEBI" id="CHEBI:29035"/>
    </cofactor>
    <text evidence="6">Binds 1 Mn(2+) ion per subunit.</text>
</comment>
<dbReference type="HAMAP" id="MF_01876">
    <property type="entry name" value="PsiMP_glycosidase"/>
    <property type="match status" value="1"/>
</dbReference>
<evidence type="ECO:0000256" key="2">
    <source>
        <dbReference type="ARBA" id="ARBA00022801"/>
    </source>
</evidence>